<sequence>MLMSALESYSDFNSQTSERLNYIDIIETVISGLDQSGNPLVSHGEAGEIWKFCYGSVEVFVQLSGKTDDDFLTIWSPVLPLPVANGAELFRKLLELNWLTTLEAHFAIAEDHVNVVATRTLAGITAGEIARSITIVATLADDYDDTLKAEFSGN</sequence>
<gene>
    <name evidence="1" type="ORF">L3556_11515</name>
</gene>
<dbReference type="RefSeq" id="WP_277867415.1">
    <property type="nucleotide sequence ID" value="NZ_JAKKUT010000002.1"/>
</dbReference>
<evidence type="ECO:0000313" key="2">
    <source>
        <dbReference type="Proteomes" id="UP001154265"/>
    </source>
</evidence>
<accession>A0ABT6F152</accession>
<dbReference type="Pfam" id="PF10722">
    <property type="entry name" value="YbjN"/>
    <property type="match status" value="1"/>
</dbReference>
<dbReference type="EMBL" id="JAKKUT010000002">
    <property type="protein sequence ID" value="MDG2991552.1"/>
    <property type="molecule type" value="Genomic_DNA"/>
</dbReference>
<reference evidence="1" key="2">
    <citation type="submission" date="2022-01" db="EMBL/GenBank/DDBJ databases">
        <authorList>
            <person name="Zivanovic Y."/>
            <person name="Moreira D."/>
            <person name="Lopez-Garcia P."/>
        </authorList>
    </citation>
    <scope>NUCLEOTIDE SEQUENCE</scope>
    <source>
        <strain evidence="1">G9</strain>
    </source>
</reference>
<dbReference type="CDD" id="cd17036">
    <property type="entry name" value="T3SC_YbjN-like_1"/>
    <property type="match status" value="1"/>
</dbReference>
<comment type="caution">
    <text evidence="1">The sequence shown here is derived from an EMBL/GenBank/DDBJ whole genome shotgun (WGS) entry which is preliminary data.</text>
</comment>
<protein>
    <submittedName>
        <fullName evidence="1">YbjN domain-containing protein</fullName>
    </submittedName>
</protein>
<name>A0ABT6F152_9SYNE</name>
<evidence type="ECO:0000313" key="1">
    <source>
        <dbReference type="EMBL" id="MDG2991552.1"/>
    </source>
</evidence>
<dbReference type="SUPFAM" id="SSF69635">
    <property type="entry name" value="Type III secretory system chaperone-like"/>
    <property type="match status" value="1"/>
</dbReference>
<organism evidence="1 2">
    <name type="scientific">Candidatus Synechococcus calcipolaris G9</name>
    <dbReference type="NCBI Taxonomy" id="1497997"/>
    <lineage>
        <taxon>Bacteria</taxon>
        <taxon>Bacillati</taxon>
        <taxon>Cyanobacteriota</taxon>
        <taxon>Cyanophyceae</taxon>
        <taxon>Synechococcales</taxon>
        <taxon>Synechococcaceae</taxon>
        <taxon>Synechococcus</taxon>
    </lineage>
</organism>
<dbReference type="Proteomes" id="UP001154265">
    <property type="component" value="Unassembled WGS sequence"/>
</dbReference>
<proteinExistence type="predicted"/>
<dbReference type="Gene3D" id="3.30.1460.10">
    <property type="match status" value="1"/>
</dbReference>
<keyword evidence="2" id="KW-1185">Reference proteome</keyword>
<reference evidence="1" key="1">
    <citation type="journal article" date="2022" name="Genome Biol. Evol.">
        <title>A New Gene Family Diagnostic for Intracellular Biomineralization of Amorphous Ca Carbonates by Cyanobacteria.</title>
        <authorList>
            <person name="Benzerara K."/>
            <person name="Duprat E."/>
            <person name="Bitard-Feildel T."/>
            <person name="Caumes G."/>
            <person name="Cassier-Chauvat C."/>
            <person name="Chauvat F."/>
            <person name="Dezi M."/>
            <person name="Diop S.I."/>
            <person name="Gaschignard G."/>
            <person name="Gorgen S."/>
            <person name="Gugger M."/>
            <person name="Lopez-Garcia P."/>
            <person name="Millet M."/>
            <person name="Skouri-Panet F."/>
            <person name="Moreira D."/>
            <person name="Callebaut I."/>
        </authorList>
    </citation>
    <scope>NUCLEOTIDE SEQUENCE</scope>
    <source>
        <strain evidence="1">G9</strain>
    </source>
</reference>
<dbReference type="InterPro" id="IPR019660">
    <property type="entry name" value="Put_sensory_transdc_reg_YbjN"/>
</dbReference>